<dbReference type="Proteomes" id="UP000659223">
    <property type="component" value="Unassembled WGS sequence"/>
</dbReference>
<protein>
    <submittedName>
        <fullName evidence="2">Uncharacterized protein</fullName>
    </submittedName>
</protein>
<proteinExistence type="predicted"/>
<sequence>MRALSLSALGRRVDVAEPEGAADGAVAAPPRRAARLPTAAPLSARA</sequence>
<accession>A0ABQ2Z9Y1</accession>
<name>A0ABQ2Z9Y1_9ACTN</name>
<feature type="region of interest" description="Disordered" evidence="1">
    <location>
        <begin position="18"/>
        <end position="46"/>
    </location>
</feature>
<gene>
    <name evidence="2" type="ORF">GCM10010324_65590</name>
</gene>
<comment type="caution">
    <text evidence="2">The sequence shown here is derived from an EMBL/GenBank/DDBJ whole genome shotgun (WGS) entry which is preliminary data.</text>
</comment>
<dbReference type="EMBL" id="BMUT01000021">
    <property type="protein sequence ID" value="GGY09526.1"/>
    <property type="molecule type" value="Genomic_DNA"/>
</dbReference>
<evidence type="ECO:0000313" key="3">
    <source>
        <dbReference type="Proteomes" id="UP000659223"/>
    </source>
</evidence>
<reference evidence="3" key="1">
    <citation type="journal article" date="2019" name="Int. J. Syst. Evol. Microbiol.">
        <title>The Global Catalogue of Microorganisms (GCM) 10K type strain sequencing project: providing services to taxonomists for standard genome sequencing and annotation.</title>
        <authorList>
            <consortium name="The Broad Institute Genomics Platform"/>
            <consortium name="The Broad Institute Genome Sequencing Center for Infectious Disease"/>
            <person name="Wu L."/>
            <person name="Ma J."/>
        </authorList>
    </citation>
    <scope>NUCLEOTIDE SEQUENCE [LARGE SCALE GENOMIC DNA]</scope>
    <source>
        <strain evidence="3">JCM 4586</strain>
    </source>
</reference>
<evidence type="ECO:0000256" key="1">
    <source>
        <dbReference type="SAM" id="MobiDB-lite"/>
    </source>
</evidence>
<keyword evidence="3" id="KW-1185">Reference proteome</keyword>
<organism evidence="2 3">
    <name type="scientific">Streptomyces hiroshimensis</name>
    <dbReference type="NCBI Taxonomy" id="66424"/>
    <lineage>
        <taxon>Bacteria</taxon>
        <taxon>Bacillati</taxon>
        <taxon>Actinomycetota</taxon>
        <taxon>Actinomycetes</taxon>
        <taxon>Kitasatosporales</taxon>
        <taxon>Streptomycetaceae</taxon>
        <taxon>Streptomyces</taxon>
    </lineage>
</organism>
<evidence type="ECO:0000313" key="2">
    <source>
        <dbReference type="EMBL" id="GGY09526.1"/>
    </source>
</evidence>